<organism evidence="2 3">
    <name type="scientific">Vibrio splendidus</name>
    <dbReference type="NCBI Taxonomy" id="29497"/>
    <lineage>
        <taxon>Bacteria</taxon>
        <taxon>Pseudomonadati</taxon>
        <taxon>Pseudomonadota</taxon>
        <taxon>Gammaproteobacteria</taxon>
        <taxon>Vibrionales</taxon>
        <taxon>Vibrionaceae</taxon>
        <taxon>Vibrio</taxon>
    </lineage>
</organism>
<dbReference type="CDD" id="cd06225">
    <property type="entry name" value="HAMP"/>
    <property type="match status" value="1"/>
</dbReference>
<dbReference type="SUPFAM" id="SSF55073">
    <property type="entry name" value="Nucleotide cyclase"/>
    <property type="match status" value="1"/>
</dbReference>
<dbReference type="RefSeq" id="WP_017094544.1">
    <property type="nucleotide sequence ID" value="NZ_CAWNUM010000014.1"/>
</dbReference>
<dbReference type="InterPro" id="IPR029787">
    <property type="entry name" value="Nucleotide_cyclase"/>
</dbReference>
<dbReference type="PANTHER" id="PTHR33121:SF70">
    <property type="entry name" value="SIGNALING PROTEIN YKOW"/>
    <property type="match status" value="1"/>
</dbReference>
<comment type="cofactor">
    <cofactor evidence="1">
        <name>Mg(2+)</name>
        <dbReference type="ChEBI" id="CHEBI:18420"/>
    </cofactor>
</comment>
<evidence type="ECO:0000313" key="3">
    <source>
        <dbReference type="Proteomes" id="UP000519158"/>
    </source>
</evidence>
<dbReference type="SUPFAM" id="SSF141868">
    <property type="entry name" value="EAL domain-like"/>
    <property type="match status" value="1"/>
</dbReference>
<dbReference type="Gene3D" id="6.10.340.10">
    <property type="match status" value="1"/>
</dbReference>
<protein>
    <submittedName>
        <fullName evidence="2">EAL domain-containing protein</fullName>
    </submittedName>
</protein>
<dbReference type="PROSITE" id="PS50885">
    <property type="entry name" value="HAMP"/>
    <property type="match status" value="1"/>
</dbReference>
<dbReference type="Gene3D" id="3.30.70.270">
    <property type="match status" value="1"/>
</dbReference>
<proteinExistence type="predicted"/>
<dbReference type="SMART" id="SM00052">
    <property type="entry name" value="EAL"/>
    <property type="match status" value="1"/>
</dbReference>
<dbReference type="GO" id="GO:0071111">
    <property type="term" value="F:cyclic-guanylate-specific phosphodiesterase activity"/>
    <property type="evidence" value="ECO:0007669"/>
    <property type="project" value="InterPro"/>
</dbReference>
<dbReference type="Pfam" id="PF00563">
    <property type="entry name" value="EAL"/>
    <property type="match status" value="1"/>
</dbReference>
<dbReference type="NCBIfam" id="TIGR00254">
    <property type="entry name" value="GGDEF"/>
    <property type="match status" value="1"/>
</dbReference>
<dbReference type="Pfam" id="PF00990">
    <property type="entry name" value="GGDEF"/>
    <property type="match status" value="1"/>
</dbReference>
<gene>
    <name evidence="2" type="ORF">F0234_17785</name>
</gene>
<dbReference type="InterPro" id="IPR003660">
    <property type="entry name" value="HAMP_dom"/>
</dbReference>
<dbReference type="InterPro" id="IPR050706">
    <property type="entry name" value="Cyclic-di-GMP_PDE-like"/>
</dbReference>
<accession>A0A1C3IM46</accession>
<dbReference type="SMART" id="SM00304">
    <property type="entry name" value="HAMP"/>
    <property type="match status" value="1"/>
</dbReference>
<dbReference type="AlphaFoldDB" id="A0A1C3IM46"/>
<dbReference type="PANTHER" id="PTHR33121">
    <property type="entry name" value="CYCLIC DI-GMP PHOSPHODIESTERASE PDEF"/>
    <property type="match status" value="1"/>
</dbReference>
<evidence type="ECO:0000256" key="1">
    <source>
        <dbReference type="ARBA" id="ARBA00001946"/>
    </source>
</evidence>
<evidence type="ECO:0000313" key="2">
    <source>
        <dbReference type="EMBL" id="NOJ14616.1"/>
    </source>
</evidence>
<dbReference type="PROSITE" id="PS50887">
    <property type="entry name" value="GGDEF"/>
    <property type="match status" value="1"/>
</dbReference>
<dbReference type="Proteomes" id="UP000519158">
    <property type="component" value="Unassembled WGS sequence"/>
</dbReference>
<dbReference type="GO" id="GO:0007165">
    <property type="term" value="P:signal transduction"/>
    <property type="evidence" value="ECO:0007669"/>
    <property type="project" value="InterPro"/>
</dbReference>
<dbReference type="InterPro" id="IPR001633">
    <property type="entry name" value="EAL_dom"/>
</dbReference>
<dbReference type="PROSITE" id="PS50883">
    <property type="entry name" value="EAL"/>
    <property type="match status" value="1"/>
</dbReference>
<dbReference type="FunFam" id="3.30.70.270:FF:000001">
    <property type="entry name" value="Diguanylate cyclase domain protein"/>
    <property type="match status" value="1"/>
</dbReference>
<dbReference type="GO" id="GO:0016020">
    <property type="term" value="C:membrane"/>
    <property type="evidence" value="ECO:0007669"/>
    <property type="project" value="InterPro"/>
</dbReference>
<dbReference type="InterPro" id="IPR000160">
    <property type="entry name" value="GGDEF_dom"/>
</dbReference>
<dbReference type="Pfam" id="PF00672">
    <property type="entry name" value="HAMP"/>
    <property type="match status" value="1"/>
</dbReference>
<reference evidence="2 3" key="1">
    <citation type="submission" date="2019-09" db="EMBL/GenBank/DDBJ databases">
        <title>Draft genome sequencing and comparative genomics of hatchery-associated Vibrios.</title>
        <authorList>
            <person name="Kehlet-Delgado H."/>
            <person name="Mueller R.S."/>
        </authorList>
    </citation>
    <scope>NUCLEOTIDE SEQUENCE [LARGE SCALE GENOMIC DNA]</scope>
    <source>
        <strain evidence="2 3">99-70-13A3</strain>
    </source>
</reference>
<dbReference type="InterPro" id="IPR035919">
    <property type="entry name" value="EAL_sf"/>
</dbReference>
<dbReference type="SMART" id="SM00267">
    <property type="entry name" value="GGDEF"/>
    <property type="match status" value="1"/>
</dbReference>
<dbReference type="EMBL" id="VTXL01000016">
    <property type="protein sequence ID" value="NOJ14616.1"/>
    <property type="molecule type" value="Genomic_DNA"/>
</dbReference>
<dbReference type="CDD" id="cd01948">
    <property type="entry name" value="EAL"/>
    <property type="match status" value="1"/>
</dbReference>
<comment type="caution">
    <text evidence="2">The sequence shown here is derived from an EMBL/GenBank/DDBJ whole genome shotgun (WGS) entry which is preliminary data.</text>
</comment>
<dbReference type="InterPro" id="IPR043128">
    <property type="entry name" value="Rev_trsase/Diguanyl_cyclase"/>
</dbReference>
<dbReference type="CDD" id="cd01949">
    <property type="entry name" value="GGDEF"/>
    <property type="match status" value="1"/>
</dbReference>
<dbReference type="Gene3D" id="3.20.20.450">
    <property type="entry name" value="EAL domain"/>
    <property type="match status" value="1"/>
</dbReference>
<name>A0A1C3IM46_VIBSP</name>
<dbReference type="SUPFAM" id="SSF158472">
    <property type="entry name" value="HAMP domain-like"/>
    <property type="match status" value="1"/>
</dbReference>
<sequence length="824" mass="94190">MKLPQINITQRLIISNLLSLLIVSFAVIMVIRSLYYVESTLKNETSTHVSDLIVNSEISRRVFTLTSRVKLLEQTFLFSETTLSEEAFNVDFQLQRLRDLSTNEGFSQKIDAFIDNFHRFLGSSLALNRILKQTNQIDATLAEQLDQLEFAIADSKLRHLDQPNFIRYNNELDLINMLRESFLTSGKMVGDIHSRITPETEKVLLIEVEKELDIFLLHLENVDIETTAVIAEKKRINRTVKRYNAALKRIRANLEQRWLVMASLLVAQSDLLEMVEKTESRVQSQALELTDQLEKEIGLSRLNAIIISFSAVVLSMLLVHHVVRHHIRKPLNALRHGFDRLESGSLKNPINLGRSDEWSHLEKAYNDMASRLSKAYLDLTEEKKNFDFLAHHDPLTSLANRLLATKQLDEEIRKSYENNASFLLFYLDIDEFKTINDSLGHAPGDNLLVNVGHILSNLVGDKGFVARMGGDEFLVVYSNIGLDEGEPIADRLNQALRKPYYIDDNSIFVSASIGVCEYPTHGLDRETLIRNADTAMYHAKRNGRDQYRVYADEMTHEVNDLIETNMGLHQAIANDELEVFFQPKVNLDSQDIIGAEALIRWRHPKLGLLPPVDFLEVAEKSDLIIDIDKWVFKKVANLITEWQRAGMDLQGVIFSINFSARMFYMTDLADQLQVILDETDCQPHQLLLEITERDMMRDFETCSRTIEVLHSKGYKIAIDDFGTGYSSLSVLKNLSADCVKLDRSFIEDINSSKVDYEITCAVLKLAQILDFSVIAEGLETQNHVTTLRQIGCKYAQGYFFARPLPIDDWVSYFLLNSEQSPKEA</sequence>